<dbReference type="InParanoid" id="A0A6M4H9C5"/>
<dbReference type="InterPro" id="IPR006140">
    <property type="entry name" value="D-isomer_DH_NAD-bd"/>
</dbReference>
<dbReference type="GO" id="GO:0005829">
    <property type="term" value="C:cytosol"/>
    <property type="evidence" value="ECO:0007669"/>
    <property type="project" value="TreeGrafter"/>
</dbReference>
<dbReference type="KEGG" id="upl:DSM104440_03019"/>
<gene>
    <name evidence="7" type="primary">ghrB_2</name>
    <name evidence="7" type="ORF">DSM104440_03019</name>
</gene>
<dbReference type="CDD" id="cd05301">
    <property type="entry name" value="GDH"/>
    <property type="match status" value="1"/>
</dbReference>
<reference evidence="7 8" key="1">
    <citation type="submission" date="2020-04" db="EMBL/GenBank/DDBJ databases">
        <title>Usitatibacter rugosus gen. nov., sp. nov. and Usitatibacter palustris sp. nov., novel members of Usitatibacteraceae fam. nov. within the order Nitrosomonadales isolated from soil.</title>
        <authorList>
            <person name="Huber K.J."/>
            <person name="Neumann-Schaal M."/>
            <person name="Geppert A."/>
            <person name="Luckner M."/>
            <person name="Wanner G."/>
            <person name="Overmann J."/>
        </authorList>
    </citation>
    <scope>NUCLEOTIDE SEQUENCE [LARGE SCALE GENOMIC DNA]</scope>
    <source>
        <strain evidence="7 8">Swamp67</strain>
    </source>
</reference>
<evidence type="ECO:0000256" key="3">
    <source>
        <dbReference type="ARBA" id="ARBA00023027"/>
    </source>
</evidence>
<dbReference type="PROSITE" id="PS00065">
    <property type="entry name" value="D_2_HYDROXYACID_DH_1"/>
    <property type="match status" value="1"/>
</dbReference>
<dbReference type="SUPFAM" id="SSF51735">
    <property type="entry name" value="NAD(P)-binding Rossmann-fold domains"/>
    <property type="match status" value="1"/>
</dbReference>
<keyword evidence="2 4" id="KW-0560">Oxidoreductase</keyword>
<evidence type="ECO:0000259" key="5">
    <source>
        <dbReference type="Pfam" id="PF00389"/>
    </source>
</evidence>
<dbReference type="PANTHER" id="PTHR10996">
    <property type="entry name" value="2-HYDROXYACID DEHYDROGENASE-RELATED"/>
    <property type="match status" value="1"/>
</dbReference>
<dbReference type="Gene3D" id="3.40.50.720">
    <property type="entry name" value="NAD(P)-binding Rossmann-like Domain"/>
    <property type="match status" value="2"/>
</dbReference>
<dbReference type="FunCoup" id="A0A6M4H9C5">
    <property type="interactions" value="399"/>
</dbReference>
<keyword evidence="3" id="KW-0520">NAD</keyword>
<protein>
    <submittedName>
        <fullName evidence="7">Glyoxylate/hydroxypyruvate reductase B</fullName>
        <ecNumber evidence="7">1.1.1.79</ecNumber>
    </submittedName>
</protein>
<evidence type="ECO:0000256" key="2">
    <source>
        <dbReference type="ARBA" id="ARBA00023002"/>
    </source>
</evidence>
<dbReference type="InterPro" id="IPR036291">
    <property type="entry name" value="NAD(P)-bd_dom_sf"/>
</dbReference>
<dbReference type="SUPFAM" id="SSF52283">
    <property type="entry name" value="Formate/glycerate dehydrogenase catalytic domain-like"/>
    <property type="match status" value="1"/>
</dbReference>
<dbReference type="Pfam" id="PF02826">
    <property type="entry name" value="2-Hacid_dh_C"/>
    <property type="match status" value="1"/>
</dbReference>
<keyword evidence="8" id="KW-1185">Reference proteome</keyword>
<dbReference type="RefSeq" id="WP_246212018.1">
    <property type="nucleotide sequence ID" value="NZ_CP053073.1"/>
</dbReference>
<dbReference type="AlphaFoldDB" id="A0A6M4H9C5"/>
<dbReference type="GO" id="GO:0030267">
    <property type="term" value="F:glyoxylate reductase (NADPH) activity"/>
    <property type="evidence" value="ECO:0007669"/>
    <property type="project" value="UniProtKB-EC"/>
</dbReference>
<name>A0A6M4H9C5_9PROT</name>
<sequence>MIAALQERFDVVTNVDDTPWSPDEIAAKLAGCEAAMSTVLCKFDASVFERNPQLKVVSNIAVGYNNIDVAAATKHGVRVTNTPGVLDDTTADLTWALLMATARRIAEADAWVRGGEWKIAFGMHSFLGTDIHHATLGIIGMGRIGQAIARRASGFDMTVLYHNRSPLPAEDEKRLNATRVERDELLARSDFVVVMVPYSPATHHLIGAADIAKMKPGAILVNTARGGVVDDAALVQALREGRIAGAGLDVFEGEPKLHAGYLDFKNVVLTPHIGSATRSNRIKMCETAVANLTAVLDGKTPANLVNKELA</sequence>
<dbReference type="PANTHER" id="PTHR10996:SF283">
    <property type="entry name" value="GLYOXYLATE_HYDROXYPYRUVATE REDUCTASE B"/>
    <property type="match status" value="1"/>
</dbReference>
<evidence type="ECO:0000313" key="8">
    <source>
        <dbReference type="Proteomes" id="UP000503096"/>
    </source>
</evidence>
<dbReference type="InterPro" id="IPR029753">
    <property type="entry name" value="D-isomer_DH_CS"/>
</dbReference>
<dbReference type="GO" id="GO:0016618">
    <property type="term" value="F:hydroxypyruvate reductase [NAD(P)H] activity"/>
    <property type="evidence" value="ECO:0007669"/>
    <property type="project" value="TreeGrafter"/>
</dbReference>
<organism evidence="7 8">
    <name type="scientific">Usitatibacter palustris</name>
    <dbReference type="NCBI Taxonomy" id="2732487"/>
    <lineage>
        <taxon>Bacteria</taxon>
        <taxon>Pseudomonadati</taxon>
        <taxon>Pseudomonadota</taxon>
        <taxon>Betaproteobacteria</taxon>
        <taxon>Nitrosomonadales</taxon>
        <taxon>Usitatibacteraceae</taxon>
        <taxon>Usitatibacter</taxon>
    </lineage>
</organism>
<evidence type="ECO:0000259" key="6">
    <source>
        <dbReference type="Pfam" id="PF02826"/>
    </source>
</evidence>
<dbReference type="Pfam" id="PF00389">
    <property type="entry name" value="2-Hacid_dh"/>
    <property type="match status" value="1"/>
</dbReference>
<feature type="domain" description="D-isomer specific 2-hydroxyacid dehydrogenase NAD-binding" evidence="6">
    <location>
        <begin position="96"/>
        <end position="274"/>
    </location>
</feature>
<evidence type="ECO:0000256" key="1">
    <source>
        <dbReference type="ARBA" id="ARBA00005854"/>
    </source>
</evidence>
<dbReference type="PROSITE" id="PS00671">
    <property type="entry name" value="D_2_HYDROXYACID_DH_3"/>
    <property type="match status" value="1"/>
</dbReference>
<accession>A0A6M4H9C5</accession>
<feature type="domain" description="D-isomer specific 2-hydroxyacid dehydrogenase catalytic" evidence="5">
    <location>
        <begin position="11"/>
        <end position="306"/>
    </location>
</feature>
<proteinExistence type="inferred from homology"/>
<comment type="similarity">
    <text evidence="1 4">Belongs to the D-isomer specific 2-hydroxyacid dehydrogenase family.</text>
</comment>
<dbReference type="FunFam" id="3.40.50.720:FF:000203">
    <property type="entry name" value="D-3-phosphoglycerate dehydrogenase (SerA)"/>
    <property type="match status" value="1"/>
</dbReference>
<evidence type="ECO:0000256" key="4">
    <source>
        <dbReference type="RuleBase" id="RU003719"/>
    </source>
</evidence>
<keyword evidence="7" id="KW-0670">Pyruvate</keyword>
<dbReference type="EMBL" id="CP053073">
    <property type="protein sequence ID" value="QJR16190.1"/>
    <property type="molecule type" value="Genomic_DNA"/>
</dbReference>
<dbReference type="InterPro" id="IPR050223">
    <property type="entry name" value="D-isomer_2-hydroxyacid_DH"/>
</dbReference>
<dbReference type="InterPro" id="IPR006139">
    <property type="entry name" value="D-isomer_2_OHA_DH_cat_dom"/>
</dbReference>
<dbReference type="Proteomes" id="UP000503096">
    <property type="component" value="Chromosome"/>
</dbReference>
<evidence type="ECO:0000313" key="7">
    <source>
        <dbReference type="EMBL" id="QJR16190.1"/>
    </source>
</evidence>
<dbReference type="EC" id="1.1.1.79" evidence="7"/>
<dbReference type="InterPro" id="IPR029752">
    <property type="entry name" value="D-isomer_DH_CS1"/>
</dbReference>
<dbReference type="GO" id="GO:0051287">
    <property type="term" value="F:NAD binding"/>
    <property type="evidence" value="ECO:0007669"/>
    <property type="project" value="InterPro"/>
</dbReference>